<dbReference type="PANTHER" id="PTHR30408">
    <property type="entry name" value="TYPE-1 RESTRICTION ENZYME ECOKI SPECIFICITY PROTEIN"/>
    <property type="match status" value="1"/>
</dbReference>
<sequence length="412" mass="46037">MVPEGWKLSTIEEISNVSSGGTPSRKNDAYWNGNIPWVTTSEVQYKIIEDTSEKITEEGLANSSAKLFPVDTILMAMYGQGKTRGQVAKLGIEASTNQACAAIVLNPGYEVDYYYQFLVSQYENIREMANSGGQENLSSGIVKSIQVPVPPLPEQKKIAQILSTWDKAITTTEQLLANSQQQKKALMQQLLTGKKRLLDENGERFSGEWSEVKLSSIFDRVTEKNNGQSTNVVTISGVHGLIRQEDFFKKTVASDTLDGYFLLRKSQFAYNKSYSNGYPMGAIKRLNRYDDGVVTTLYICFELSDVSKADSDYWEHYFGSGLMNKGLSQVAHEGGRAHGLLNVKPTDFFSLRAPLPILEEQQKIAAVLSTADQEITTLQQQLDHLKQEKKALMQQLLTGKRRVKVDEQESIC</sequence>
<evidence type="ECO:0000256" key="3">
    <source>
        <dbReference type="ARBA" id="ARBA00023125"/>
    </source>
</evidence>
<dbReference type="Gene3D" id="1.10.287.1120">
    <property type="entry name" value="Bipartite methylase S protein"/>
    <property type="match status" value="1"/>
</dbReference>
<keyword evidence="7" id="KW-1185">Reference proteome</keyword>
<dbReference type="InterPro" id="IPR044946">
    <property type="entry name" value="Restrct_endonuc_typeI_TRD_sf"/>
</dbReference>
<dbReference type="InterPro" id="IPR052021">
    <property type="entry name" value="Type-I_RS_S_subunit"/>
</dbReference>
<keyword evidence="6" id="KW-0378">Hydrolase</keyword>
<dbReference type="InterPro" id="IPR000055">
    <property type="entry name" value="Restrct_endonuc_typeI_TRD"/>
</dbReference>
<dbReference type="SUPFAM" id="SSF116734">
    <property type="entry name" value="DNA methylase specificity domain"/>
    <property type="match status" value="2"/>
</dbReference>
<feature type="domain" description="Type I restriction modification DNA specificity" evidence="5">
    <location>
        <begin position="3"/>
        <end position="176"/>
    </location>
</feature>
<evidence type="ECO:0000256" key="1">
    <source>
        <dbReference type="ARBA" id="ARBA00010923"/>
    </source>
</evidence>
<proteinExistence type="inferred from homology"/>
<reference evidence="6 7" key="1">
    <citation type="submission" date="2024-03" db="EMBL/GenBank/DDBJ databases">
        <title>High-quality draft genome sequence of Oceanobacter sp. wDCs-4.</title>
        <authorList>
            <person name="Dong C."/>
        </authorList>
    </citation>
    <scope>NUCLEOTIDE SEQUENCE [LARGE SCALE GENOMIC DNA]</scope>
    <source>
        <strain evidence="7">wDCs-4</strain>
    </source>
</reference>
<dbReference type="CDD" id="cd17287">
    <property type="entry name" value="RMtype1_S_EcoN10ORF171P_TRD2-CR2_like"/>
    <property type="match status" value="1"/>
</dbReference>
<feature type="domain" description="Type I restriction modification DNA specificity" evidence="5">
    <location>
        <begin position="338"/>
        <end position="386"/>
    </location>
</feature>
<accession>A0ABW8NHZ1</accession>
<dbReference type="Pfam" id="PF01420">
    <property type="entry name" value="Methylase_S"/>
    <property type="match status" value="2"/>
</dbReference>
<keyword evidence="2" id="KW-0680">Restriction system</keyword>
<keyword evidence="6" id="KW-0255">Endonuclease</keyword>
<dbReference type="PANTHER" id="PTHR30408:SF12">
    <property type="entry name" value="TYPE I RESTRICTION ENZYME MJAVIII SPECIFICITY SUBUNIT"/>
    <property type="match status" value="1"/>
</dbReference>
<dbReference type="EMBL" id="JBBKTX010000008">
    <property type="protein sequence ID" value="MFK4752365.1"/>
    <property type="molecule type" value="Genomic_DNA"/>
</dbReference>
<comment type="caution">
    <text evidence="6">The sequence shown here is derived from an EMBL/GenBank/DDBJ whole genome shotgun (WGS) entry which is preliminary data.</text>
</comment>
<feature type="coiled-coil region" evidence="4">
    <location>
        <begin position="368"/>
        <end position="402"/>
    </location>
</feature>
<keyword evidence="3" id="KW-0238">DNA-binding</keyword>
<dbReference type="GO" id="GO:0004519">
    <property type="term" value="F:endonuclease activity"/>
    <property type="evidence" value="ECO:0007669"/>
    <property type="project" value="UniProtKB-KW"/>
</dbReference>
<dbReference type="GO" id="GO:0016787">
    <property type="term" value="F:hydrolase activity"/>
    <property type="evidence" value="ECO:0007669"/>
    <property type="project" value="UniProtKB-KW"/>
</dbReference>
<name>A0ABW8NHZ1_9GAMM</name>
<gene>
    <name evidence="6" type="ORF">WG929_08075</name>
</gene>
<evidence type="ECO:0000259" key="5">
    <source>
        <dbReference type="Pfam" id="PF01420"/>
    </source>
</evidence>
<evidence type="ECO:0000313" key="6">
    <source>
        <dbReference type="EMBL" id="MFK4752365.1"/>
    </source>
</evidence>
<organism evidence="6 7">
    <name type="scientific">Oceanobacter antarcticus</name>
    <dbReference type="NCBI Taxonomy" id="3133425"/>
    <lineage>
        <taxon>Bacteria</taxon>
        <taxon>Pseudomonadati</taxon>
        <taxon>Pseudomonadota</taxon>
        <taxon>Gammaproteobacteria</taxon>
        <taxon>Oceanospirillales</taxon>
        <taxon>Oceanospirillaceae</taxon>
        <taxon>Oceanobacter</taxon>
    </lineage>
</organism>
<dbReference type="Gene3D" id="3.90.220.20">
    <property type="entry name" value="DNA methylase specificity domains"/>
    <property type="match status" value="2"/>
</dbReference>
<evidence type="ECO:0000313" key="7">
    <source>
        <dbReference type="Proteomes" id="UP001620597"/>
    </source>
</evidence>
<evidence type="ECO:0000256" key="4">
    <source>
        <dbReference type="SAM" id="Coils"/>
    </source>
</evidence>
<protein>
    <submittedName>
        <fullName evidence="6">Restriction endonuclease subunit S</fullName>
        <ecNumber evidence="6">3.1.21.-</ecNumber>
    </submittedName>
</protein>
<keyword evidence="6" id="KW-0540">Nuclease</keyword>
<comment type="similarity">
    <text evidence="1">Belongs to the type-I restriction system S methylase family.</text>
</comment>
<dbReference type="RefSeq" id="WP_416205647.1">
    <property type="nucleotide sequence ID" value="NZ_JBBKTX010000008.1"/>
</dbReference>
<dbReference type="Proteomes" id="UP001620597">
    <property type="component" value="Unassembled WGS sequence"/>
</dbReference>
<keyword evidence="4" id="KW-0175">Coiled coil</keyword>
<evidence type="ECO:0000256" key="2">
    <source>
        <dbReference type="ARBA" id="ARBA00022747"/>
    </source>
</evidence>
<dbReference type="EC" id="3.1.21.-" evidence="6"/>